<dbReference type="KEGG" id="bvk:117235025"/>
<feature type="compositionally biased region" description="Polar residues" evidence="1">
    <location>
        <begin position="433"/>
        <end position="456"/>
    </location>
</feature>
<evidence type="ECO:0000313" key="4">
    <source>
        <dbReference type="RefSeq" id="XP_033352558.1"/>
    </source>
</evidence>
<feature type="region of interest" description="Disordered" evidence="1">
    <location>
        <begin position="521"/>
        <end position="548"/>
    </location>
</feature>
<organism evidence="3 4">
    <name type="scientific">Bombus vosnesenskii</name>
    <dbReference type="NCBI Taxonomy" id="207650"/>
    <lineage>
        <taxon>Eukaryota</taxon>
        <taxon>Metazoa</taxon>
        <taxon>Ecdysozoa</taxon>
        <taxon>Arthropoda</taxon>
        <taxon>Hexapoda</taxon>
        <taxon>Insecta</taxon>
        <taxon>Pterygota</taxon>
        <taxon>Neoptera</taxon>
        <taxon>Endopterygota</taxon>
        <taxon>Hymenoptera</taxon>
        <taxon>Apocrita</taxon>
        <taxon>Aculeata</taxon>
        <taxon>Apoidea</taxon>
        <taxon>Anthophila</taxon>
        <taxon>Apidae</taxon>
        <taxon>Bombus</taxon>
        <taxon>Pyrobombus</taxon>
    </lineage>
</organism>
<gene>
    <name evidence="4" type="primary">LOC117235025</name>
</gene>
<feature type="chain" id="PRO_5026900859" evidence="2">
    <location>
        <begin position="23"/>
        <end position="606"/>
    </location>
</feature>
<name>A0A6J3KHG0_9HYME</name>
<dbReference type="GeneID" id="117235025"/>
<keyword evidence="2" id="KW-0732">Signal</keyword>
<protein>
    <submittedName>
        <fullName evidence="4">Uncharacterized protein LOC117235025</fullName>
    </submittedName>
</protein>
<dbReference type="RefSeq" id="XP_033352558.1">
    <property type="nucleotide sequence ID" value="XM_033496667.1"/>
</dbReference>
<feature type="signal peptide" evidence="2">
    <location>
        <begin position="1"/>
        <end position="22"/>
    </location>
</feature>
<evidence type="ECO:0000256" key="1">
    <source>
        <dbReference type="SAM" id="MobiDB-lite"/>
    </source>
</evidence>
<evidence type="ECO:0000313" key="3">
    <source>
        <dbReference type="Proteomes" id="UP000504631"/>
    </source>
</evidence>
<evidence type="ECO:0000256" key="2">
    <source>
        <dbReference type="SAM" id="SignalP"/>
    </source>
</evidence>
<dbReference type="AlphaFoldDB" id="A0A6J3KHG0"/>
<feature type="compositionally biased region" description="Basic residues" evidence="1">
    <location>
        <begin position="570"/>
        <end position="592"/>
    </location>
</feature>
<sequence>MKIARVITICVVLISMFLDAEAVRSKRRSQPKDHLPQSKYQNGTNTNEIFTTSRPEAPRPEMTRNQQTLHTNIPLGAKKKTLTVRTDRSKPSRSRGVNRYKANRRRRQLQHSGAKSGVHTGRSYDVKENYIENQQIETVQGPAEAFDEGAVRIEPVYRVTKNRNILDSIVDIVKKIVDPPKPLGPLVGPFNFPGIGDKVYIRLLEPLNSNHLMIRLITHLPATEIESTFDKNILPPTEIVEHPEVSIISHESLPLSKEGLIGSYEHHHSDVNSISSDSLLSSSDNVVQVSKPSNAHVQNIGRTNGYTTGNRNFRTYKLNFKHGNVHGVQKLGHHKRQPSLVSPSRNNHVNSVFPFKLPDQANKTQGSQRATGFQGSVDHVYPYYPSLNESNNEHSKLLTIDFQQLQTPINVSVSEHATYSNPTTSYDRFPNVETFTSPRIPTSINQERQSKNNSKGSTEDGPIYSIEFASKNMRYLNLDGSVEPAIKNSNDEGFKPMELSPVHSKVPRSVDPHWKVRKGINVRPSETIESSTSKANHGGLQKRSVGNGDAFLETIRNLNDDRMNYLNTRPRPRPRRSRRSRSVARKNNKIRMRSLVPMNNMKTGRR</sequence>
<feature type="compositionally biased region" description="Basic residues" evidence="1">
    <location>
        <begin position="91"/>
        <end position="109"/>
    </location>
</feature>
<reference evidence="4" key="1">
    <citation type="submission" date="2025-08" db="UniProtKB">
        <authorList>
            <consortium name="RefSeq"/>
        </authorList>
    </citation>
    <scope>IDENTIFICATION</scope>
    <source>
        <tissue evidence="4">Muscle</tissue>
    </source>
</reference>
<feature type="region of interest" description="Disordered" evidence="1">
    <location>
        <begin position="25"/>
        <end position="120"/>
    </location>
</feature>
<feature type="compositionally biased region" description="Polar residues" evidence="1">
    <location>
        <begin position="38"/>
        <end position="54"/>
    </location>
</feature>
<keyword evidence="3" id="KW-1185">Reference proteome</keyword>
<feature type="region of interest" description="Disordered" evidence="1">
    <location>
        <begin position="562"/>
        <end position="606"/>
    </location>
</feature>
<dbReference type="Proteomes" id="UP000504631">
    <property type="component" value="Unplaced"/>
</dbReference>
<accession>A0A6J3KHG0</accession>
<feature type="region of interest" description="Disordered" evidence="1">
    <location>
        <begin position="422"/>
        <end position="462"/>
    </location>
</feature>
<proteinExistence type="predicted"/>